<dbReference type="Proteomes" id="UP000002420">
    <property type="component" value="Chromosome"/>
</dbReference>
<dbReference type="HOGENOM" id="CLU_059021_5_5_7"/>
<gene>
    <name evidence="5" type="ordered locus">Glov_0922</name>
</gene>
<dbReference type="OrthoDB" id="9794638at2"/>
<evidence type="ECO:0000259" key="4">
    <source>
        <dbReference type="SMART" id="SM00903"/>
    </source>
</evidence>
<dbReference type="AlphaFoldDB" id="B3E5H4"/>
<evidence type="ECO:0000256" key="2">
    <source>
        <dbReference type="ARBA" id="ARBA00022630"/>
    </source>
</evidence>
<feature type="domain" description="Flavin reductase like" evidence="4">
    <location>
        <begin position="10"/>
        <end position="164"/>
    </location>
</feature>
<keyword evidence="6" id="KW-1185">Reference proteome</keyword>
<evidence type="ECO:0000256" key="1">
    <source>
        <dbReference type="ARBA" id="ARBA00001917"/>
    </source>
</evidence>
<dbReference type="InterPro" id="IPR012349">
    <property type="entry name" value="Split_barrel_FMN-bd"/>
</dbReference>
<dbReference type="Pfam" id="PF01613">
    <property type="entry name" value="Flavin_Reduct"/>
    <property type="match status" value="1"/>
</dbReference>
<accession>B3E5H4</accession>
<dbReference type="PANTHER" id="PTHR43567">
    <property type="entry name" value="FLAVOREDOXIN-RELATED-RELATED"/>
    <property type="match status" value="1"/>
</dbReference>
<dbReference type="GO" id="GO:0010181">
    <property type="term" value="F:FMN binding"/>
    <property type="evidence" value="ECO:0007669"/>
    <property type="project" value="InterPro"/>
</dbReference>
<dbReference type="KEGG" id="glo:Glov_0922"/>
<keyword evidence="2" id="KW-0285">Flavoprotein</keyword>
<evidence type="ECO:0000313" key="6">
    <source>
        <dbReference type="Proteomes" id="UP000002420"/>
    </source>
</evidence>
<evidence type="ECO:0000313" key="5">
    <source>
        <dbReference type="EMBL" id="ACD94645.1"/>
    </source>
</evidence>
<organism evidence="5 6">
    <name type="scientific">Trichlorobacter lovleyi (strain ATCC BAA-1151 / DSM 17278 / SZ)</name>
    <name type="common">Geobacter lovleyi</name>
    <dbReference type="NCBI Taxonomy" id="398767"/>
    <lineage>
        <taxon>Bacteria</taxon>
        <taxon>Pseudomonadati</taxon>
        <taxon>Thermodesulfobacteriota</taxon>
        <taxon>Desulfuromonadia</taxon>
        <taxon>Geobacterales</taxon>
        <taxon>Geobacteraceae</taxon>
        <taxon>Trichlorobacter</taxon>
    </lineage>
</organism>
<name>B3E5H4_TRIL1</name>
<sequence>MKRSLGAATLSLPSPVWVIGSFDAQGRPNLMTVSWAGICCSDPPCVAISVRKNRLTHRNISTTGAFTVNVPGCRHLAQADLIGMVSGVVADKFATTGLTAVSSELVNAPYVQEFPLNLECRVLHSSDLGSHTQFIGLICDVKADEAVLGRQGVPLAGLVQPVLASAPERSYYTLGPQLVRTATAGKALQPDQPAV</sequence>
<dbReference type="STRING" id="398767.Glov_0922"/>
<comment type="similarity">
    <text evidence="3">Belongs to the flavoredoxin family.</text>
</comment>
<dbReference type="SUPFAM" id="SSF50475">
    <property type="entry name" value="FMN-binding split barrel"/>
    <property type="match status" value="1"/>
</dbReference>
<dbReference type="SMART" id="SM00903">
    <property type="entry name" value="Flavin_Reduct"/>
    <property type="match status" value="1"/>
</dbReference>
<dbReference type="EMBL" id="CP001089">
    <property type="protein sequence ID" value="ACD94645.1"/>
    <property type="molecule type" value="Genomic_DNA"/>
</dbReference>
<dbReference type="InterPro" id="IPR052174">
    <property type="entry name" value="Flavoredoxin"/>
</dbReference>
<proteinExistence type="inferred from homology"/>
<dbReference type="PANTHER" id="PTHR43567:SF1">
    <property type="entry name" value="FLAVOREDOXIN"/>
    <property type="match status" value="1"/>
</dbReference>
<dbReference type="GO" id="GO:0016646">
    <property type="term" value="F:oxidoreductase activity, acting on the CH-NH group of donors, NAD or NADP as acceptor"/>
    <property type="evidence" value="ECO:0007669"/>
    <property type="project" value="UniProtKB-ARBA"/>
</dbReference>
<dbReference type="InterPro" id="IPR002563">
    <property type="entry name" value="Flavin_Rdtase-like_dom"/>
</dbReference>
<comment type="cofactor">
    <cofactor evidence="1">
        <name>FMN</name>
        <dbReference type="ChEBI" id="CHEBI:58210"/>
    </cofactor>
</comment>
<dbReference type="RefSeq" id="WP_012468995.1">
    <property type="nucleotide sequence ID" value="NC_010814.1"/>
</dbReference>
<evidence type="ECO:0000256" key="3">
    <source>
        <dbReference type="ARBA" id="ARBA00038054"/>
    </source>
</evidence>
<protein>
    <submittedName>
        <fullName evidence="5">Flavin reductase domain protein FMN-binding</fullName>
    </submittedName>
</protein>
<dbReference type="eggNOG" id="COG1853">
    <property type="taxonomic scope" value="Bacteria"/>
</dbReference>
<reference evidence="5 6" key="1">
    <citation type="submission" date="2008-05" db="EMBL/GenBank/DDBJ databases">
        <title>Complete sequence of chromosome of Geobacter lovleyi SZ.</title>
        <authorList>
            <consortium name="US DOE Joint Genome Institute"/>
            <person name="Lucas S."/>
            <person name="Copeland A."/>
            <person name="Lapidus A."/>
            <person name="Glavina del Rio T."/>
            <person name="Dalin E."/>
            <person name="Tice H."/>
            <person name="Bruce D."/>
            <person name="Goodwin L."/>
            <person name="Pitluck S."/>
            <person name="Chertkov O."/>
            <person name="Meincke L."/>
            <person name="Brettin T."/>
            <person name="Detter J.C."/>
            <person name="Han C."/>
            <person name="Tapia R."/>
            <person name="Kuske C.R."/>
            <person name="Schmutz J."/>
            <person name="Larimer F."/>
            <person name="Land M."/>
            <person name="Hauser L."/>
            <person name="Kyrpides N."/>
            <person name="Mikhailova N."/>
            <person name="Sung Y."/>
            <person name="Fletcher K.E."/>
            <person name="Ritalahti K.M."/>
            <person name="Loeffler F.E."/>
            <person name="Richardson P."/>
        </authorList>
    </citation>
    <scope>NUCLEOTIDE SEQUENCE [LARGE SCALE GENOMIC DNA]</scope>
    <source>
        <strain evidence="6">ATCC BAA-1151 / DSM 17278 / SZ</strain>
    </source>
</reference>
<dbReference type="Gene3D" id="2.30.110.10">
    <property type="entry name" value="Electron Transport, Fmn-binding Protein, Chain A"/>
    <property type="match status" value="1"/>
</dbReference>